<feature type="signal peptide" evidence="1">
    <location>
        <begin position="1"/>
        <end position="17"/>
    </location>
</feature>
<feature type="domain" description="Glutamate synthase central-N" evidence="2">
    <location>
        <begin position="88"/>
        <end position="134"/>
    </location>
</feature>
<proteinExistence type="predicted"/>
<dbReference type="Gene3D" id="3.20.20.70">
    <property type="entry name" value="Aldolase class I"/>
    <property type="match status" value="1"/>
</dbReference>
<dbReference type="InterPro" id="IPR006982">
    <property type="entry name" value="Glu_synth_centr_N"/>
</dbReference>
<reference evidence="4" key="2">
    <citation type="submission" date="2025-08" db="UniProtKB">
        <authorList>
            <consortium name="RefSeq"/>
        </authorList>
    </citation>
    <scope>IDENTIFICATION</scope>
    <source>
        <tissue evidence="4">Leaf</tissue>
    </source>
</reference>
<keyword evidence="1" id="KW-0732">Signal</keyword>
<evidence type="ECO:0000256" key="1">
    <source>
        <dbReference type="SAM" id="SignalP"/>
    </source>
</evidence>
<evidence type="ECO:0000313" key="3">
    <source>
        <dbReference type="Proteomes" id="UP000813463"/>
    </source>
</evidence>
<dbReference type="GeneID" id="110802548"/>
<dbReference type="InterPro" id="IPR013785">
    <property type="entry name" value="Aldolase_TIM"/>
</dbReference>
<feature type="chain" id="PRO_5047200039" description="Glutamate synthase central-N domain-containing protein" evidence="1">
    <location>
        <begin position="18"/>
        <end position="154"/>
    </location>
</feature>
<organism evidence="3 4">
    <name type="scientific">Spinacia oleracea</name>
    <name type="common">Spinach</name>
    <dbReference type="NCBI Taxonomy" id="3562"/>
    <lineage>
        <taxon>Eukaryota</taxon>
        <taxon>Viridiplantae</taxon>
        <taxon>Streptophyta</taxon>
        <taxon>Embryophyta</taxon>
        <taxon>Tracheophyta</taxon>
        <taxon>Spermatophyta</taxon>
        <taxon>Magnoliopsida</taxon>
        <taxon>eudicotyledons</taxon>
        <taxon>Gunneridae</taxon>
        <taxon>Pentapetalae</taxon>
        <taxon>Caryophyllales</taxon>
        <taxon>Chenopodiaceae</taxon>
        <taxon>Chenopodioideae</taxon>
        <taxon>Anserineae</taxon>
        <taxon>Spinacia</taxon>
    </lineage>
</organism>
<reference evidence="3" key="1">
    <citation type="journal article" date="2021" name="Nat. Commun.">
        <title>Genomic analyses provide insights into spinach domestication and the genetic basis of agronomic traits.</title>
        <authorList>
            <person name="Cai X."/>
            <person name="Sun X."/>
            <person name="Xu C."/>
            <person name="Sun H."/>
            <person name="Wang X."/>
            <person name="Ge C."/>
            <person name="Zhang Z."/>
            <person name="Wang Q."/>
            <person name="Fei Z."/>
            <person name="Jiao C."/>
            <person name="Wang Q."/>
        </authorList>
    </citation>
    <scope>NUCLEOTIDE SEQUENCE [LARGE SCALE GENOMIC DNA]</scope>
    <source>
        <strain evidence="3">cv. Varoflay</strain>
    </source>
</reference>
<dbReference type="Proteomes" id="UP000813463">
    <property type="component" value="Chromosome 6"/>
</dbReference>
<evidence type="ECO:0000259" key="2">
    <source>
        <dbReference type="Pfam" id="PF04898"/>
    </source>
</evidence>
<gene>
    <name evidence="4" type="primary">LOC110802548</name>
</gene>
<keyword evidence="3" id="KW-1185">Reference proteome</keyword>
<name>A0ABM3QVA3_SPIOL</name>
<evidence type="ECO:0000313" key="4">
    <source>
        <dbReference type="RefSeq" id="XP_056687300.1"/>
    </source>
</evidence>
<sequence>MMFIIIIIIITPLPQRGSHKKRGKGGSDVRNLTPAIAERLFPIDPKAITGQQRDNHLLLHGKEAKRHSIRNEDMQSIIRYSWFAGAIKAFGYSVEALETLLIPMVKDATEALGSMGNDTPLVVMSNREKLNFQYSSSCLVKSQTLPLILSGRKL</sequence>
<protein>
    <recommendedName>
        <fullName evidence="2">Glutamate synthase central-N domain-containing protein</fullName>
    </recommendedName>
</protein>
<accession>A0ABM3QVA3</accession>
<dbReference type="SUPFAM" id="SSF51395">
    <property type="entry name" value="FMN-linked oxidoreductases"/>
    <property type="match status" value="1"/>
</dbReference>
<dbReference type="RefSeq" id="XP_056687300.1">
    <property type="nucleotide sequence ID" value="XM_056831322.1"/>
</dbReference>
<dbReference type="Pfam" id="PF04898">
    <property type="entry name" value="Glu_syn_central"/>
    <property type="match status" value="1"/>
</dbReference>